<gene>
    <name evidence="6" type="ORF">UFOVP611_7</name>
</gene>
<feature type="domain" description="Phage tail tape measure protein" evidence="5">
    <location>
        <begin position="305"/>
        <end position="492"/>
    </location>
</feature>
<dbReference type="InterPro" id="IPR010090">
    <property type="entry name" value="Phage_tape_meas"/>
</dbReference>
<name>A0A6J5MYS5_9CAUD</name>
<evidence type="ECO:0000259" key="5">
    <source>
        <dbReference type="Pfam" id="PF10145"/>
    </source>
</evidence>
<reference evidence="6" key="1">
    <citation type="submission" date="2020-04" db="EMBL/GenBank/DDBJ databases">
        <authorList>
            <person name="Chiriac C."/>
            <person name="Salcher M."/>
            <person name="Ghai R."/>
            <person name="Kavagutti S V."/>
        </authorList>
    </citation>
    <scope>NUCLEOTIDE SEQUENCE</scope>
</reference>
<dbReference type="PANTHER" id="PTHR37813:SF1">
    <property type="entry name" value="FELS-2 PROPHAGE PROTEIN"/>
    <property type="match status" value="1"/>
</dbReference>
<feature type="coiled-coil region" evidence="3">
    <location>
        <begin position="922"/>
        <end position="980"/>
    </location>
</feature>
<keyword evidence="1" id="KW-1245">Viral tail assembly</keyword>
<keyword evidence="2" id="KW-1188">Viral release from host cell</keyword>
<dbReference type="GO" id="GO:0098003">
    <property type="term" value="P:viral tail assembly"/>
    <property type="evidence" value="ECO:0007669"/>
    <property type="project" value="UniProtKB-KW"/>
</dbReference>
<evidence type="ECO:0000313" key="6">
    <source>
        <dbReference type="EMBL" id="CAB4152375.1"/>
    </source>
</evidence>
<dbReference type="PANTHER" id="PTHR37813">
    <property type="entry name" value="FELS-2 PROPHAGE PROTEIN"/>
    <property type="match status" value="1"/>
</dbReference>
<evidence type="ECO:0000256" key="3">
    <source>
        <dbReference type="SAM" id="Coils"/>
    </source>
</evidence>
<organism evidence="6">
    <name type="scientific">uncultured Caudovirales phage</name>
    <dbReference type="NCBI Taxonomy" id="2100421"/>
    <lineage>
        <taxon>Viruses</taxon>
        <taxon>Duplodnaviria</taxon>
        <taxon>Heunggongvirae</taxon>
        <taxon>Uroviricota</taxon>
        <taxon>Caudoviricetes</taxon>
        <taxon>Peduoviridae</taxon>
        <taxon>Maltschvirus</taxon>
        <taxon>Maltschvirus maltsch</taxon>
    </lineage>
</organism>
<dbReference type="EMBL" id="LR796579">
    <property type="protein sequence ID" value="CAB4152375.1"/>
    <property type="molecule type" value="Genomic_DNA"/>
</dbReference>
<evidence type="ECO:0000256" key="2">
    <source>
        <dbReference type="ARBA" id="ARBA00022612"/>
    </source>
</evidence>
<sequence length="1351" mass="149124">MAKKINSSDLFDNDDLFKGVRNSAEATIKLLEKINAEFRKTATTLKGSIGGAKFDNSKAIDEFIKATQKANQLRQQTERLNALQAKTQQEVNKALQQGVKVQNEQNKSNQQAQKVEQEKQKTSQQTLKTEQEKQKVQRETIKTQREQAKEAERQANAQIKADKATKDANSSYKQLERNTRDLKNQSKELGATLLKLEADGKKGSAEYRNLANSYQQVTQKAREGDAQLKKLDKTVGDNFRNVGNYRDALGGLQNILGQFGLAFGVGTAVQGAVKSVMEFEQVNATLSAVLGKTRSETEELQKIQRDLGKTSGYTASQVGELQLELARLGFTESDLKSATQSVLMLAKASGSELGRASEVAGATLRGFGLQANETQRVVDVMAKSFDVSALGMENFAEAMKYVAPVAKSAGVSLEETTAMLGVLSNVGISGSQAGTALRRILGEMAKSGKPASEALADLAEKGLTLADAEDEVGKNAQTALLAITDQLGPMKDMTTLLQNAEGSAMKTATTMGDTLGGSLNRLKGAFEGYILDLNESSGAGDTLRKAIEFLTRNLETILDTVLMLVDVWIKYKTITLAQVGINKLLASSFVQTITNAKNLGGVMQGVGGLIQKVGTAIKNNLAGIAIFVIANIIMKYKELSDIYAQGARNAEELKNATSEVEANLKKETIEAKALFDALKQTNYGSKERSALISEINGKYGTTLSNLSNEKAFVTQVDGAYQNLIATLEKKAKMEGTRIKFEVSQRQLAEAEMAFNKADDALTEYRENVGSGKKVLNSLLTFFGAEDENDLIDLYNAYSHAFTLAKKDAQQYEDAYVQMQGEIAISNTSTTGQVVTNNNTLATSTTKTAKTISEFSYELSKANGYLDRHLELMQQVIEQQNTADFEKQLKNIDGIINTAVATAKNKAIDGEDPLGFVIPGEMYDQVEKEINALYDLNQKYIKQRYDFQIAEIDRVNEYEKQQALLTLKEEYDKQVEQYEKDKTKITAGITAGTEDPKSLKNLNDAKLKLDNDYKIASGKLIEDNLKRDFDANLEKQIKNGEYNAEIIKNDEAKNDKIIEYNDELNTAIEDGYTARAEANASATDSVIENETKVLDALKERWETMTSFVKATTDFFIEQSDRRIAKYEDEKSKAEDVYDGLKQLAINGNIDAQKSLAQQQRSIDEYNKKIAREEKRQQRLKLAQSAFESYNKNIQNLEPGQKSSKALADTIRDITLLTQFVSALPTFYDGTEDTGTHGQGVDGRGGFNAILHPNERVIPKKLNEKIGSQLSNEQLTKIATEYKAGRLVRDGEQPTSALNFALLVNKLDEVNQTIKNKPESYYGLGEVTQSMVEIIDRHKKGNTVIYNRYRIKK</sequence>
<keyword evidence="3" id="KW-0175">Coiled coil</keyword>
<accession>A0A6J5MYS5</accession>
<proteinExistence type="predicted"/>
<feature type="coiled-coil region" evidence="3">
    <location>
        <begin position="1115"/>
        <end position="1181"/>
    </location>
</feature>
<dbReference type="NCBIfam" id="TIGR01760">
    <property type="entry name" value="tape_meas_TP901"/>
    <property type="match status" value="1"/>
</dbReference>
<feature type="region of interest" description="Disordered" evidence="4">
    <location>
        <begin position="101"/>
        <end position="173"/>
    </location>
</feature>
<protein>
    <submittedName>
        <fullName evidence="6">Phage tail tape measure protein</fullName>
    </submittedName>
</protein>
<dbReference type="Pfam" id="PF10145">
    <property type="entry name" value="PhageMin_Tail"/>
    <property type="match status" value="1"/>
</dbReference>
<evidence type="ECO:0000256" key="4">
    <source>
        <dbReference type="SAM" id="MobiDB-lite"/>
    </source>
</evidence>
<feature type="compositionally biased region" description="Basic and acidic residues" evidence="4">
    <location>
        <begin position="129"/>
        <end position="153"/>
    </location>
</feature>
<evidence type="ECO:0000256" key="1">
    <source>
        <dbReference type="ARBA" id="ARBA00022465"/>
    </source>
</evidence>